<keyword evidence="4 7" id="KW-0812">Transmembrane</keyword>
<protein>
    <submittedName>
        <fullName evidence="8">Putative integral membrane protein (TIGR00698 family)</fullName>
    </submittedName>
</protein>
<keyword evidence="5 7" id="KW-1133">Transmembrane helix</keyword>
<evidence type="ECO:0000256" key="3">
    <source>
        <dbReference type="ARBA" id="ARBA00022475"/>
    </source>
</evidence>
<dbReference type="PANTHER" id="PTHR30106:SF1">
    <property type="entry name" value="UPF0324 MEMBRANE PROTEIN FN0533"/>
    <property type="match status" value="1"/>
</dbReference>
<feature type="transmembrane region" description="Helical" evidence="7">
    <location>
        <begin position="287"/>
        <end position="305"/>
    </location>
</feature>
<evidence type="ECO:0000256" key="5">
    <source>
        <dbReference type="ARBA" id="ARBA00022989"/>
    </source>
</evidence>
<keyword evidence="3" id="KW-1003">Cell membrane</keyword>
<dbReference type="PANTHER" id="PTHR30106">
    <property type="entry name" value="INNER MEMBRANE PROTEIN YEIH-RELATED"/>
    <property type="match status" value="1"/>
</dbReference>
<evidence type="ECO:0000256" key="4">
    <source>
        <dbReference type="ARBA" id="ARBA00022692"/>
    </source>
</evidence>
<feature type="transmembrane region" description="Helical" evidence="7">
    <location>
        <begin position="257"/>
        <end position="275"/>
    </location>
</feature>
<dbReference type="RefSeq" id="WP_109620673.1">
    <property type="nucleotide sequence ID" value="NZ_QGDO01000005.1"/>
</dbReference>
<keyword evidence="6 7" id="KW-0472">Membrane</keyword>
<name>A0A315Z9E8_SEDFL</name>
<dbReference type="Proteomes" id="UP000245535">
    <property type="component" value="Unassembled WGS sequence"/>
</dbReference>
<dbReference type="Pfam" id="PF03601">
    <property type="entry name" value="Cons_hypoth698"/>
    <property type="match status" value="1"/>
</dbReference>
<dbReference type="InterPro" id="IPR018383">
    <property type="entry name" value="UPF0324_pro"/>
</dbReference>
<feature type="transmembrane region" description="Helical" evidence="7">
    <location>
        <begin position="228"/>
        <end position="245"/>
    </location>
</feature>
<evidence type="ECO:0000313" key="8">
    <source>
        <dbReference type="EMBL" id="PWJ40176.1"/>
    </source>
</evidence>
<feature type="transmembrane region" description="Helical" evidence="7">
    <location>
        <begin position="201"/>
        <end position="219"/>
    </location>
</feature>
<feature type="transmembrane region" description="Helical" evidence="7">
    <location>
        <begin position="105"/>
        <end position="128"/>
    </location>
</feature>
<evidence type="ECO:0000313" key="9">
    <source>
        <dbReference type="Proteomes" id="UP000245535"/>
    </source>
</evidence>
<dbReference type="AlphaFoldDB" id="A0A315Z9E8"/>
<evidence type="ECO:0000256" key="7">
    <source>
        <dbReference type="SAM" id="Phobius"/>
    </source>
</evidence>
<feature type="transmembrane region" description="Helical" evidence="7">
    <location>
        <begin position="168"/>
        <end position="189"/>
    </location>
</feature>
<evidence type="ECO:0000256" key="1">
    <source>
        <dbReference type="ARBA" id="ARBA00004651"/>
    </source>
</evidence>
<evidence type="ECO:0000256" key="6">
    <source>
        <dbReference type="ARBA" id="ARBA00023136"/>
    </source>
</evidence>
<dbReference type="GO" id="GO:0005886">
    <property type="term" value="C:plasma membrane"/>
    <property type="evidence" value="ECO:0007669"/>
    <property type="project" value="UniProtKB-SubCell"/>
</dbReference>
<evidence type="ECO:0000256" key="2">
    <source>
        <dbReference type="ARBA" id="ARBA00007977"/>
    </source>
</evidence>
<accession>A0A315Z9E8</accession>
<keyword evidence="9" id="KW-1185">Reference proteome</keyword>
<gene>
    <name evidence="8" type="ORF">BC781_105244</name>
</gene>
<comment type="caution">
    <text evidence="8">The sequence shown here is derived from an EMBL/GenBank/DDBJ whole genome shotgun (WGS) entry which is preliminary data.</text>
</comment>
<comment type="similarity">
    <text evidence="2">Belongs to the UPF0324 family.</text>
</comment>
<dbReference type="OrthoDB" id="9811391at2"/>
<organism evidence="8 9">
    <name type="scientific">Sediminitomix flava</name>
    <dbReference type="NCBI Taxonomy" id="379075"/>
    <lineage>
        <taxon>Bacteria</taxon>
        <taxon>Pseudomonadati</taxon>
        <taxon>Bacteroidota</taxon>
        <taxon>Cytophagia</taxon>
        <taxon>Cytophagales</taxon>
        <taxon>Flammeovirgaceae</taxon>
        <taxon>Sediminitomix</taxon>
    </lineage>
</organism>
<dbReference type="EMBL" id="QGDO01000005">
    <property type="protein sequence ID" value="PWJ40176.1"/>
    <property type="molecule type" value="Genomic_DNA"/>
</dbReference>
<feature type="transmembrane region" description="Helical" evidence="7">
    <location>
        <begin position="77"/>
        <end position="98"/>
    </location>
</feature>
<sequence length="306" mass="32991">MRVSNQQANAIYYLGIFLCFMPFMSPAMALVSGLFLSLIGIKNPTISGKMSLLLQISIVTMGFGMDLTQVIETSKTGMGLTAMSVVFTILVGILLGKLLKIEKSVYLLIAAGTAICGGSAIAAVAPVIKAKNHQILFSMGVIFVLNAVALFIFPVLGHYFNLSQETFGTWAAIAIHDTSSVVGAGAAYGEKALEVATTVKLTRALWIIPLCAAFSYFYGTSECGKKKMPWFIAFYVIAILIAYFLPEWKSSFDHLAWFGKKGMIAALFLIGSSISIEDAKKAGLKSFLLGILLWIFIGASSLIYII</sequence>
<reference evidence="8 9" key="1">
    <citation type="submission" date="2018-03" db="EMBL/GenBank/DDBJ databases">
        <title>Genomic Encyclopedia of Archaeal and Bacterial Type Strains, Phase II (KMG-II): from individual species to whole genera.</title>
        <authorList>
            <person name="Goeker M."/>
        </authorList>
    </citation>
    <scope>NUCLEOTIDE SEQUENCE [LARGE SCALE GENOMIC DNA]</scope>
    <source>
        <strain evidence="8 9">DSM 28229</strain>
    </source>
</reference>
<comment type="subcellular location">
    <subcellularLocation>
        <location evidence="1">Cell membrane</location>
        <topology evidence="1">Multi-pass membrane protein</topology>
    </subcellularLocation>
</comment>
<feature type="transmembrane region" description="Helical" evidence="7">
    <location>
        <begin position="12"/>
        <end position="40"/>
    </location>
</feature>
<proteinExistence type="inferred from homology"/>
<feature type="transmembrane region" description="Helical" evidence="7">
    <location>
        <begin position="134"/>
        <end position="156"/>
    </location>
</feature>